<dbReference type="Proteomes" id="UP000030645">
    <property type="component" value="Unassembled WGS sequence"/>
</dbReference>
<proteinExistence type="predicted"/>
<evidence type="ECO:0000256" key="1">
    <source>
        <dbReference type="SAM" id="MobiDB-lite"/>
    </source>
</evidence>
<dbReference type="eggNOG" id="ENOG502QQNC">
    <property type="taxonomic scope" value="Eukaryota"/>
</dbReference>
<evidence type="ECO:0000313" key="3">
    <source>
        <dbReference type="Proteomes" id="UP000030645"/>
    </source>
</evidence>
<feature type="compositionally biased region" description="Polar residues" evidence="1">
    <location>
        <begin position="251"/>
        <end position="262"/>
    </location>
</feature>
<keyword evidence="3" id="KW-1185">Reference proteome</keyword>
<name>W9T062_9ROSA</name>
<dbReference type="EMBL" id="KE346354">
    <property type="protein sequence ID" value="EXC35025.1"/>
    <property type="molecule type" value="Genomic_DNA"/>
</dbReference>
<evidence type="ECO:0000313" key="2">
    <source>
        <dbReference type="EMBL" id="EXC35025.1"/>
    </source>
</evidence>
<gene>
    <name evidence="2" type="ORF">L484_017726</name>
</gene>
<dbReference type="STRING" id="981085.W9T062"/>
<dbReference type="PANTHER" id="PTHR31110:SF3">
    <property type="entry name" value="PORTAL PROTEIN"/>
    <property type="match status" value="1"/>
</dbReference>
<organism evidence="2 3">
    <name type="scientific">Morus notabilis</name>
    <dbReference type="NCBI Taxonomy" id="981085"/>
    <lineage>
        <taxon>Eukaryota</taxon>
        <taxon>Viridiplantae</taxon>
        <taxon>Streptophyta</taxon>
        <taxon>Embryophyta</taxon>
        <taxon>Tracheophyta</taxon>
        <taxon>Spermatophyta</taxon>
        <taxon>Magnoliopsida</taxon>
        <taxon>eudicotyledons</taxon>
        <taxon>Gunneridae</taxon>
        <taxon>Pentapetalae</taxon>
        <taxon>rosids</taxon>
        <taxon>fabids</taxon>
        <taxon>Rosales</taxon>
        <taxon>Moraceae</taxon>
        <taxon>Moreae</taxon>
        <taxon>Morus</taxon>
    </lineage>
</organism>
<dbReference type="OrthoDB" id="1896158at2759"/>
<reference evidence="3" key="1">
    <citation type="submission" date="2013-01" db="EMBL/GenBank/DDBJ databases">
        <title>Draft Genome Sequence of a Mulberry Tree, Morus notabilis C.K. Schneid.</title>
        <authorList>
            <person name="He N."/>
            <person name="Zhao S."/>
        </authorList>
    </citation>
    <scope>NUCLEOTIDE SEQUENCE</scope>
</reference>
<dbReference type="KEGG" id="mnt:21400713"/>
<evidence type="ECO:0008006" key="4">
    <source>
        <dbReference type="Google" id="ProtNLM"/>
    </source>
</evidence>
<dbReference type="PANTHER" id="PTHR31110">
    <property type="entry name" value="PESTICIDAL CRYSTAL CRY8BA PROTEIN"/>
    <property type="match status" value="1"/>
</dbReference>
<accession>W9T062</accession>
<feature type="region of interest" description="Disordered" evidence="1">
    <location>
        <begin position="17"/>
        <end position="41"/>
    </location>
</feature>
<protein>
    <recommendedName>
        <fullName evidence="4">MHD1 domain-containing protein</fullName>
    </recommendedName>
</protein>
<dbReference type="AlphaFoldDB" id="W9T062"/>
<feature type="region of interest" description="Disordered" evidence="1">
    <location>
        <begin position="212"/>
        <end position="265"/>
    </location>
</feature>
<sequence length="1198" mass="134960">MFTEGLDESALKWIKQGSEVEAENQQPRVRSPLAERTAPKSPLLFNANGSFTTSNALPPLKFYSGLLAVPHSLATRSLKDDDDDEELEEDYESTASVSDSTYSYEEALGSNDSKPIGRCYDDGDEPFGCKAGANLKRSNVSSVSMNRGFLNEGLRIEVPDNSRRFTDGELGFRKSASTVHKSSTPCGGGDQLQKRIHLRNLRGAIGNERSVLRDSADLGTPSAPPILDVPSDGRSNETEDQHQGAPEVFTENDQSDNGTCPSRESVGFDAVKEGLSNWKSHSAGTAEFGARLNKTTTGEREMQMPHLQANQLEHSSYYSTSGQYAWQTLIAYDACIRLCLQAWERGCAEAPEFLHGECLVLRNAFGLHNYLLQPRGVQPKEDRPSMSAEQKCLLKTKQVVGKIRVEVRKLRVITRRKLKSTYSQWGAIYMHAGAEYVRSMVKTGMNSLKTASMVTSQEPQLCLFQLSSATENNQMEPTSAVCLRPGSGDHHVFFPESQGDALLVEVQDTKRSVLGRTTIPIASLNDNPSDRVRWWPIYHDDQECIGKIQLYIGSTITTEETNHVKSGPVAETLAYDLLLEAAMRAHNFHSRNLWLHGTWKWLLTEFSYYYGVSVSYTKLRYLSHVMHVATPTKDCLDLVHELLVPIIEARSEKSLTRQEKSILLDCETQIESLLANVFENYKSLDEDSPTGIRDFFGPIEESAAPALAPAVQVYGLLHDILSPDAQSMLRSYLQAAAKKRCRTHMVETDEFVSSNSEGFIMDSITISTAYLKMKNLCTTISKEIQADIKIHNQHILPSSIDLSNITAAVYSTELSNRLRVFLSAWPPSSPQPHVNELLVATADFERNLESWNISPVQGGIDSRNQFHNYIMVWVQDMQLSFLDQCKAEKVPWSGVSTNHSTSPFAEEMYEKMRECLVQYEVVINRWPQYSLVLENAVADVERAIIKALERQYNDILTPLKDSIPKRLNMQVQKLTRRQSVTIYSVPSQLGTFLNTMKRILDVLHCRVEDILKNWASVLPVIGDKKSLFGEQMNAVTVLLRTRYKNYLQAIVGKLISNLQDNRSTRLKRILEETKEEDGEAEVRERMHMLSLQLVDSISNLHGVLTSQIFIATCRGFWDRMGQIVLKFLEGRKENRVWYNGSYYALEMLDDTFASQMQRLQGNALQEKDLELPRSVVEARSILSRDTANAIEGSQYFYV</sequence>